<feature type="region of interest" description="Disordered" evidence="1">
    <location>
        <begin position="438"/>
        <end position="466"/>
    </location>
</feature>
<dbReference type="InterPro" id="IPR041457">
    <property type="entry name" value="CxC2_KDZ-assoc"/>
</dbReference>
<feature type="non-terminal residue" evidence="3">
    <location>
        <position position="918"/>
    </location>
</feature>
<dbReference type="HOGENOM" id="CLU_003703_13_0_1"/>
<feature type="compositionally biased region" description="Polar residues" evidence="1">
    <location>
        <begin position="446"/>
        <end position="458"/>
    </location>
</feature>
<dbReference type="AlphaFoldDB" id="A0A0D0AKK8"/>
<evidence type="ECO:0000256" key="1">
    <source>
        <dbReference type="SAM" id="MobiDB-lite"/>
    </source>
</evidence>
<dbReference type="Pfam" id="PF18803">
    <property type="entry name" value="CxC2"/>
    <property type="match status" value="1"/>
</dbReference>
<dbReference type="PANTHER" id="PTHR33104">
    <property type="entry name" value="SI:DKEY-29D5.2"/>
    <property type="match status" value="1"/>
</dbReference>
<dbReference type="OrthoDB" id="3261436at2759"/>
<dbReference type="InParanoid" id="A0A0D0AKK8"/>
<sequence length="918" mass="104311">FLLELLRHEGRGDYANLCICQACHLALPEYRCIDCFSGELFCSPCIVASHARNPLHRIQKWTGSLFAAMSLKQLGLRMQLGHPLGEACILPERAFNDNFTLIHSNGIHEIGLDYCGCNTAQTRTKQLLRVSWFPATISDPRTAATFQVLEQYHLLSFESKASGYEFYHAIARLTDNTGLCPRKDQYEAFLRMVREWRHLKMLKRTGRGHDPDGVEGTGEGECAVLCPACPQPGKNLPDDWQDAPNDKRWLYALFIAIDANFRLKRRAVSKDDTDPGLSRGWAYFVDETAYKSHLGQHSGNPQEKSTCSSHNAVNMADTKASQGLAATGVGTIDCARHNMKLPNGVGDLQKGERYTNMDFLFFSTLRRHCVDVLNVSYDIACQWHKHLWQRMSAMPPNLQLKHADKFVRFFVPKFHLPAHILKCQSTFSFNFSKHVGRTDGEAPEQGWSNINPVASSTKEMGPGSRRDTLDDHFGDWNWKKLVGLGATLLRKMDEAKDEHEAHASAFEELNGALEPETTMAWSAEVEDWEENPNDLSVANPFEAKVPTITQAAIRLQLAEIEARELQEGNDMSLHPDISPSIFIAIGIDLESEQRRFKSDITLRGEHPTDRQKTVAVRQRNTLRRKVDAWKQVQLLYTPAAQLLASRMETVDNPDSPEDTKLFLPSSLTAQTCSTHLLTIEWELRIAQAGDALNEIRRNLRLRDYMYSFKRNWIRGQRANTRAQNALSRVEARTAAAAEKYRAAHAALSALAPVLGKVGWNVRFRSLNSKDDVRGMTAPKRGESEGRRQLSWIWLVEGVGEDKDEVVQDGLRLEWCKARARVMRWKEEIELLREEMRRVLQFLRWHAHWWVNMAYLRALEGTEREGVIAYATRQANIRRDIAAKFELSWAQHLTEICEPSSDPVSMPLPDLSIPELPPP</sequence>
<dbReference type="InterPro" id="IPR040521">
    <property type="entry name" value="KDZ"/>
</dbReference>
<proteinExistence type="predicted"/>
<protein>
    <recommendedName>
        <fullName evidence="2">CxC2-like cysteine cluster KDZ transposase-associated domain-containing protein</fullName>
    </recommendedName>
</protein>
<dbReference type="CDD" id="cd19757">
    <property type="entry name" value="Bbox1"/>
    <property type="match status" value="1"/>
</dbReference>
<feature type="domain" description="CxC2-like cysteine cluster KDZ transposase-associated" evidence="2">
    <location>
        <begin position="71"/>
        <end position="178"/>
    </location>
</feature>
<gene>
    <name evidence="3" type="ORF">CY34DRAFT_83691</name>
</gene>
<dbReference type="Proteomes" id="UP000054485">
    <property type="component" value="Unassembled WGS sequence"/>
</dbReference>
<dbReference type="EMBL" id="KN835241">
    <property type="protein sequence ID" value="KIK42376.1"/>
    <property type="molecule type" value="Genomic_DNA"/>
</dbReference>
<reference evidence="4" key="2">
    <citation type="submission" date="2015-01" db="EMBL/GenBank/DDBJ databases">
        <title>Evolutionary Origins and Diversification of the Mycorrhizal Mutualists.</title>
        <authorList>
            <consortium name="DOE Joint Genome Institute"/>
            <consortium name="Mycorrhizal Genomics Consortium"/>
            <person name="Kohler A."/>
            <person name="Kuo A."/>
            <person name="Nagy L.G."/>
            <person name="Floudas D."/>
            <person name="Copeland A."/>
            <person name="Barry K.W."/>
            <person name="Cichocki N."/>
            <person name="Veneault-Fourrey C."/>
            <person name="LaButti K."/>
            <person name="Lindquist E.A."/>
            <person name="Lipzen A."/>
            <person name="Lundell T."/>
            <person name="Morin E."/>
            <person name="Murat C."/>
            <person name="Riley R."/>
            <person name="Ohm R."/>
            <person name="Sun H."/>
            <person name="Tunlid A."/>
            <person name="Henrissat B."/>
            <person name="Grigoriev I.V."/>
            <person name="Hibbett D.S."/>
            <person name="Martin F."/>
        </authorList>
    </citation>
    <scope>NUCLEOTIDE SEQUENCE [LARGE SCALE GENOMIC DNA]</scope>
    <source>
        <strain evidence="4">UH-Slu-Lm8-n1</strain>
    </source>
</reference>
<accession>A0A0D0AKK8</accession>
<dbReference type="Pfam" id="PF18758">
    <property type="entry name" value="KDZ"/>
    <property type="match status" value="1"/>
</dbReference>
<dbReference type="PANTHER" id="PTHR33104:SF2">
    <property type="entry name" value="CXC3 LIKE CYSTEINE CLUSTER DOMAIN-CONTAINING PROTEIN"/>
    <property type="match status" value="1"/>
</dbReference>
<keyword evidence="4" id="KW-1185">Reference proteome</keyword>
<evidence type="ECO:0000259" key="2">
    <source>
        <dbReference type="Pfam" id="PF18803"/>
    </source>
</evidence>
<evidence type="ECO:0000313" key="3">
    <source>
        <dbReference type="EMBL" id="KIK42376.1"/>
    </source>
</evidence>
<name>A0A0D0AKK8_9AGAM</name>
<organism evidence="3 4">
    <name type="scientific">Suillus luteus UH-Slu-Lm8-n1</name>
    <dbReference type="NCBI Taxonomy" id="930992"/>
    <lineage>
        <taxon>Eukaryota</taxon>
        <taxon>Fungi</taxon>
        <taxon>Dikarya</taxon>
        <taxon>Basidiomycota</taxon>
        <taxon>Agaricomycotina</taxon>
        <taxon>Agaricomycetes</taxon>
        <taxon>Agaricomycetidae</taxon>
        <taxon>Boletales</taxon>
        <taxon>Suillineae</taxon>
        <taxon>Suillaceae</taxon>
        <taxon>Suillus</taxon>
    </lineage>
</organism>
<reference evidence="3 4" key="1">
    <citation type="submission" date="2014-04" db="EMBL/GenBank/DDBJ databases">
        <authorList>
            <consortium name="DOE Joint Genome Institute"/>
            <person name="Kuo A."/>
            <person name="Ruytinx J."/>
            <person name="Rineau F."/>
            <person name="Colpaert J."/>
            <person name="Kohler A."/>
            <person name="Nagy L.G."/>
            <person name="Floudas D."/>
            <person name="Copeland A."/>
            <person name="Barry K.W."/>
            <person name="Cichocki N."/>
            <person name="Veneault-Fourrey C."/>
            <person name="LaButti K."/>
            <person name="Lindquist E.A."/>
            <person name="Lipzen A."/>
            <person name="Lundell T."/>
            <person name="Morin E."/>
            <person name="Murat C."/>
            <person name="Sun H."/>
            <person name="Tunlid A."/>
            <person name="Henrissat B."/>
            <person name="Grigoriev I.V."/>
            <person name="Hibbett D.S."/>
            <person name="Martin F."/>
            <person name="Nordberg H.P."/>
            <person name="Cantor M.N."/>
            <person name="Hua S.X."/>
        </authorList>
    </citation>
    <scope>NUCLEOTIDE SEQUENCE [LARGE SCALE GENOMIC DNA]</scope>
    <source>
        <strain evidence="3 4">UH-Slu-Lm8-n1</strain>
    </source>
</reference>
<dbReference type="STRING" id="930992.A0A0D0AKK8"/>
<evidence type="ECO:0000313" key="4">
    <source>
        <dbReference type="Proteomes" id="UP000054485"/>
    </source>
</evidence>